<organism evidence="3 4">
    <name type="scientific">Ceratopteris richardii</name>
    <name type="common">Triangle waterfern</name>
    <dbReference type="NCBI Taxonomy" id="49495"/>
    <lineage>
        <taxon>Eukaryota</taxon>
        <taxon>Viridiplantae</taxon>
        <taxon>Streptophyta</taxon>
        <taxon>Embryophyta</taxon>
        <taxon>Tracheophyta</taxon>
        <taxon>Polypodiopsida</taxon>
        <taxon>Polypodiidae</taxon>
        <taxon>Polypodiales</taxon>
        <taxon>Pteridineae</taxon>
        <taxon>Pteridaceae</taxon>
        <taxon>Parkerioideae</taxon>
        <taxon>Ceratopteris</taxon>
    </lineage>
</organism>
<comment type="caution">
    <text evidence="3">The sequence shown here is derived from an EMBL/GenBank/DDBJ whole genome shotgun (WGS) entry which is preliminary data.</text>
</comment>
<reference evidence="3" key="1">
    <citation type="submission" date="2021-08" db="EMBL/GenBank/DDBJ databases">
        <title>WGS assembly of Ceratopteris richardii.</title>
        <authorList>
            <person name="Marchant D.B."/>
            <person name="Chen G."/>
            <person name="Jenkins J."/>
            <person name="Shu S."/>
            <person name="Leebens-Mack J."/>
            <person name="Grimwood J."/>
            <person name="Schmutz J."/>
            <person name="Soltis P."/>
            <person name="Soltis D."/>
            <person name="Chen Z.-H."/>
        </authorList>
    </citation>
    <scope>NUCLEOTIDE SEQUENCE</scope>
    <source>
        <strain evidence="3">Whitten #5841</strain>
        <tissue evidence="3">Leaf</tissue>
    </source>
</reference>
<protein>
    <recommendedName>
        <fullName evidence="2">NB-ARC domain-containing protein</fullName>
    </recommendedName>
</protein>
<dbReference type="PRINTS" id="PR00364">
    <property type="entry name" value="DISEASERSIST"/>
</dbReference>
<evidence type="ECO:0000313" key="4">
    <source>
        <dbReference type="Proteomes" id="UP000825935"/>
    </source>
</evidence>
<evidence type="ECO:0000313" key="3">
    <source>
        <dbReference type="EMBL" id="KAH7404039.1"/>
    </source>
</evidence>
<keyword evidence="4" id="KW-1185">Reference proteome</keyword>
<dbReference type="Pfam" id="PF00931">
    <property type="entry name" value="NB-ARC"/>
    <property type="match status" value="1"/>
</dbReference>
<dbReference type="InterPro" id="IPR002182">
    <property type="entry name" value="NB-ARC"/>
</dbReference>
<sequence>MSRLAISPLPGAHGADGGGACPACLLSHLIRNLSSRMVSLTDSLSPSCLAYRHVAALSHLLDGFSLASASQQQNHQSSEEKLGIRDNHTRRILPNSLVQLDILRVLMLVTGKLRYLLSTIAEAYGDEASEYSAYIASAPREESGLLDHTCAEPEGCFDRWFALFKSRKVQVLKKESTNVRMVIDGSELCNSLMEVVRNLLAFSDGLVLSYENLSADLSLTVSLMTSRLTSRQPHTRCSITAHMRMLISSFLYGKEALPLTSSNMEQETHHGDRWFKRNAEVIIERLLNAGGPGIVGLGGSRGLGKTCLISHIACDERVVANFPGGVIYLCVGFDPEITYLQAQIWKQLKGSSICYSSRITFSSPEEGTAALLSRTQESLPSLLVLDDIWDAAHVKPFLCFDSYDRGRVVVISHIVEKVLANWDSDTFVHILEPLDEGETTCLFCSVAGCGALQRVHITNNCTINCTGTRRLIEAIASIHYYRKVDVSRLSSGLNLLETDGAISPGTNLRNEKVLEASGEVLRTNEGRSGEGNDFEEEDVPMQISMDSASSKFYVFFDSLSEVHPCLQENLLDLSAFPKGKWVSTSTLLNLYYVSNRMDKKRILFMLCFLASRSLIEWKVEENVDNISNEESLDNVSNEVFSFHWRLADIFYDSVQGIIQNRLGLVSKSSLMKTVRITFGEHGKDCDKHDVHGVLDLLKNAASALDECSLTNYNYSDPSAFCEHKCSSRKLVDVLSKINSNSRSDLFPFPCVSFEDDQFIFLPGLNMFSESNSWSHGDVTKVVTKLSIVSADTEFPIGLDLSKLKVLLFNESRILKSIPDRTLKHMEQLVVLDLKECAVLKMLPDSCLWGGLQIL</sequence>
<proteinExistence type="predicted"/>
<dbReference type="AlphaFoldDB" id="A0A8T2T522"/>
<name>A0A8T2T522_CERRI</name>
<dbReference type="Proteomes" id="UP000825935">
    <property type="component" value="Chromosome 15"/>
</dbReference>
<keyword evidence="1" id="KW-0150">Chloroplast</keyword>
<evidence type="ECO:0000256" key="1">
    <source>
        <dbReference type="ARBA" id="ARBA00022528"/>
    </source>
</evidence>
<dbReference type="Gene3D" id="3.40.50.300">
    <property type="entry name" value="P-loop containing nucleotide triphosphate hydrolases"/>
    <property type="match status" value="1"/>
</dbReference>
<gene>
    <name evidence="3" type="ORF">KP509_15G007700</name>
</gene>
<dbReference type="SUPFAM" id="SSF52540">
    <property type="entry name" value="P-loop containing nucleoside triphosphate hydrolases"/>
    <property type="match status" value="1"/>
</dbReference>
<dbReference type="EMBL" id="CM035420">
    <property type="protein sequence ID" value="KAH7404039.1"/>
    <property type="molecule type" value="Genomic_DNA"/>
</dbReference>
<accession>A0A8T2T522</accession>
<dbReference type="InterPro" id="IPR027417">
    <property type="entry name" value="P-loop_NTPase"/>
</dbReference>
<keyword evidence="1" id="KW-0934">Plastid</keyword>
<feature type="domain" description="NB-ARC" evidence="2">
    <location>
        <begin position="278"/>
        <end position="447"/>
    </location>
</feature>
<dbReference type="GO" id="GO:0043531">
    <property type="term" value="F:ADP binding"/>
    <property type="evidence" value="ECO:0007669"/>
    <property type="project" value="InterPro"/>
</dbReference>
<evidence type="ECO:0000259" key="2">
    <source>
        <dbReference type="Pfam" id="PF00931"/>
    </source>
</evidence>